<dbReference type="Gene3D" id="2.40.70.10">
    <property type="entry name" value="Acid Proteases"/>
    <property type="match status" value="2"/>
</dbReference>
<gene>
    <name evidence="11" type="ORF">TELCIR_02337</name>
</gene>
<evidence type="ECO:0000256" key="9">
    <source>
        <dbReference type="RuleBase" id="RU000454"/>
    </source>
</evidence>
<feature type="active site" evidence="7">
    <location>
        <position position="53"/>
    </location>
</feature>
<evidence type="ECO:0000256" key="5">
    <source>
        <dbReference type="ARBA" id="ARBA00023157"/>
    </source>
</evidence>
<feature type="active site" evidence="7">
    <location>
        <position position="210"/>
    </location>
</feature>
<name>A0A2G9UZP2_TELCI</name>
<feature type="disulfide bond" evidence="8">
    <location>
        <begin position="244"/>
        <end position="278"/>
    </location>
</feature>
<reference evidence="11 12" key="1">
    <citation type="submission" date="2015-09" db="EMBL/GenBank/DDBJ databases">
        <title>Draft genome of the parasitic nematode Teladorsagia circumcincta isolate WARC Sus (inbred).</title>
        <authorList>
            <person name="Mitreva M."/>
        </authorList>
    </citation>
    <scope>NUCLEOTIDE SEQUENCE [LARGE SCALE GENOMIC DNA]</scope>
    <source>
        <strain evidence="11 12">S</strain>
    </source>
</reference>
<dbReference type="InterPro" id="IPR001461">
    <property type="entry name" value="Aspartic_peptidase_A1"/>
</dbReference>
<dbReference type="PROSITE" id="PS00141">
    <property type="entry name" value="ASP_PROTEASE"/>
    <property type="match status" value="1"/>
</dbReference>
<evidence type="ECO:0000259" key="10">
    <source>
        <dbReference type="PROSITE" id="PS51767"/>
    </source>
</evidence>
<accession>A0A2G9UZP2</accession>
<dbReference type="InterPro" id="IPR034164">
    <property type="entry name" value="Pepsin-like_dom"/>
</dbReference>
<keyword evidence="2 9" id="KW-0645">Protease</keyword>
<dbReference type="PRINTS" id="PR00792">
    <property type="entry name" value="PEPSIN"/>
</dbReference>
<evidence type="ECO:0000313" key="12">
    <source>
        <dbReference type="Proteomes" id="UP000230423"/>
    </source>
</evidence>
<keyword evidence="3 9" id="KW-0064">Aspartyl protease</keyword>
<comment type="similarity">
    <text evidence="1 9">Belongs to the peptidase A1 family.</text>
</comment>
<dbReference type="EMBL" id="KZ345123">
    <property type="protein sequence ID" value="PIO75606.1"/>
    <property type="molecule type" value="Genomic_DNA"/>
</dbReference>
<dbReference type="PANTHER" id="PTHR47966">
    <property type="entry name" value="BETA-SITE APP-CLEAVING ENZYME, ISOFORM A-RELATED"/>
    <property type="match status" value="1"/>
</dbReference>
<evidence type="ECO:0000256" key="3">
    <source>
        <dbReference type="ARBA" id="ARBA00022750"/>
    </source>
</evidence>
<dbReference type="OrthoDB" id="771136at2759"/>
<feature type="domain" description="Peptidase A1" evidence="10">
    <location>
        <begin position="35"/>
        <end position="318"/>
    </location>
</feature>
<evidence type="ECO:0000256" key="8">
    <source>
        <dbReference type="PIRSR" id="PIRSR601461-2"/>
    </source>
</evidence>
<proteinExistence type="inferred from homology"/>
<evidence type="ECO:0000313" key="11">
    <source>
        <dbReference type="EMBL" id="PIO75606.1"/>
    </source>
</evidence>
<keyword evidence="4 9" id="KW-0378">Hydrolase</keyword>
<dbReference type="PROSITE" id="PS51767">
    <property type="entry name" value="PEPTIDASE_A1"/>
    <property type="match status" value="1"/>
</dbReference>
<keyword evidence="6" id="KW-0325">Glycoprotein</keyword>
<sequence length="321" mass="35082">MLAAHLKQKYTRGNESSADNAFNEQLMYSSNNVAYFGPIQIGTPPQSFLVQFDTGSADLWVPCEGCDPHNEACKKHRKFGCDHTYCTNEKQTFGCAIQQGGHTFATNMFDGILGMAFQSDAVTLTSSPLYKILANKTLCEEPVFAFYMVPESNNNAHAGELTLCGTDPTRYEDPLVWAPVDVERYWQIEIGPVYVGRMPMINGTAQAIVDSGTSIITGPTSVIKKIVELAGAKTNAEGQHIIGCKNITQLPPLTFNIACHSFVLLGSDYALKLAPNKCVLGLLGLDLPPPLDFWILGDVFLRNFYSVFDVGNKRVGLAPAK</sequence>
<dbReference type="CDD" id="cd05471">
    <property type="entry name" value="pepsin_like"/>
    <property type="match status" value="1"/>
</dbReference>
<dbReference type="GO" id="GO:0006508">
    <property type="term" value="P:proteolysis"/>
    <property type="evidence" value="ECO:0007669"/>
    <property type="project" value="UniProtKB-KW"/>
</dbReference>
<evidence type="ECO:0000256" key="1">
    <source>
        <dbReference type="ARBA" id="ARBA00007447"/>
    </source>
</evidence>
<dbReference type="GO" id="GO:0004190">
    <property type="term" value="F:aspartic-type endopeptidase activity"/>
    <property type="evidence" value="ECO:0007669"/>
    <property type="project" value="UniProtKB-KW"/>
</dbReference>
<dbReference type="Pfam" id="PF00026">
    <property type="entry name" value="Asp"/>
    <property type="match status" value="2"/>
</dbReference>
<dbReference type="InterPro" id="IPR001969">
    <property type="entry name" value="Aspartic_peptidase_AS"/>
</dbReference>
<dbReference type="InterPro" id="IPR033121">
    <property type="entry name" value="PEPTIDASE_A1"/>
</dbReference>
<dbReference type="FunFam" id="2.40.70.10:FF:000002">
    <property type="entry name" value="Vacuolar aspartic proteinase"/>
    <property type="match status" value="1"/>
</dbReference>
<feature type="disulfide bond" evidence="8">
    <location>
        <begin position="66"/>
        <end position="73"/>
    </location>
</feature>
<evidence type="ECO:0000256" key="4">
    <source>
        <dbReference type="ARBA" id="ARBA00022801"/>
    </source>
</evidence>
<keyword evidence="12" id="KW-1185">Reference proteome</keyword>
<dbReference type="PANTHER" id="PTHR47966:SF40">
    <property type="entry name" value="ASPARTIC PROTEASE 3"/>
    <property type="match status" value="1"/>
</dbReference>
<keyword evidence="5 8" id="KW-1015">Disulfide bond</keyword>
<dbReference type="AlphaFoldDB" id="A0A2G9UZP2"/>
<evidence type="ECO:0000256" key="2">
    <source>
        <dbReference type="ARBA" id="ARBA00022670"/>
    </source>
</evidence>
<dbReference type="InterPro" id="IPR021109">
    <property type="entry name" value="Peptidase_aspartic_dom_sf"/>
</dbReference>
<organism evidence="11 12">
    <name type="scientific">Teladorsagia circumcincta</name>
    <name type="common">Brown stomach worm</name>
    <name type="synonym">Ostertagia circumcincta</name>
    <dbReference type="NCBI Taxonomy" id="45464"/>
    <lineage>
        <taxon>Eukaryota</taxon>
        <taxon>Metazoa</taxon>
        <taxon>Ecdysozoa</taxon>
        <taxon>Nematoda</taxon>
        <taxon>Chromadorea</taxon>
        <taxon>Rhabditida</taxon>
        <taxon>Rhabditina</taxon>
        <taxon>Rhabditomorpha</taxon>
        <taxon>Strongyloidea</taxon>
        <taxon>Trichostrongylidae</taxon>
        <taxon>Teladorsagia</taxon>
    </lineage>
</organism>
<evidence type="ECO:0000256" key="7">
    <source>
        <dbReference type="PIRSR" id="PIRSR601461-1"/>
    </source>
</evidence>
<dbReference type="Proteomes" id="UP000230423">
    <property type="component" value="Unassembled WGS sequence"/>
</dbReference>
<dbReference type="SUPFAM" id="SSF50630">
    <property type="entry name" value="Acid proteases"/>
    <property type="match status" value="1"/>
</dbReference>
<protein>
    <submittedName>
        <fullName evidence="11">Eukaryotic aspartyl protease</fullName>
    </submittedName>
</protein>
<evidence type="ECO:0000256" key="6">
    <source>
        <dbReference type="ARBA" id="ARBA00023180"/>
    </source>
</evidence>